<accession>A0AB34LHY1</accession>
<proteinExistence type="predicted"/>
<gene>
    <name evidence="1" type="ORF">M091_4842</name>
</gene>
<dbReference type="AlphaFoldDB" id="A0AB34LHY1"/>
<name>A0AB34LHY1_PARDI</name>
<organism evidence="1 2">
    <name type="scientific">Parabacteroides distasonis str. 3776 D15 i</name>
    <dbReference type="NCBI Taxonomy" id="1339342"/>
    <lineage>
        <taxon>Bacteria</taxon>
        <taxon>Pseudomonadati</taxon>
        <taxon>Bacteroidota</taxon>
        <taxon>Bacteroidia</taxon>
        <taxon>Bacteroidales</taxon>
        <taxon>Tannerellaceae</taxon>
        <taxon>Parabacteroides</taxon>
    </lineage>
</organism>
<evidence type="ECO:0000313" key="1">
    <source>
        <dbReference type="EMBL" id="KDS38614.1"/>
    </source>
</evidence>
<protein>
    <submittedName>
        <fullName evidence="1">Uncharacterized protein</fullName>
    </submittedName>
</protein>
<reference evidence="1 2" key="1">
    <citation type="submission" date="2014-04" db="EMBL/GenBank/DDBJ databases">
        <authorList>
            <person name="Sears C."/>
            <person name="Carroll K."/>
            <person name="Sack B.R."/>
            <person name="Qadri F."/>
            <person name="Myers L.L."/>
            <person name="Chung G.-T."/>
            <person name="Escheverria P."/>
            <person name="Fraser C.M."/>
            <person name="Sadzewicz L."/>
            <person name="Shefchek K.A."/>
            <person name="Tallon L."/>
            <person name="Das S.P."/>
            <person name="Daugherty S."/>
            <person name="Mongodin E.F."/>
        </authorList>
    </citation>
    <scope>NUCLEOTIDE SEQUENCE [LARGE SCALE GENOMIC DNA]</scope>
    <source>
        <strain evidence="1 2">3776 D15 i</strain>
    </source>
</reference>
<dbReference type="Proteomes" id="UP000027850">
    <property type="component" value="Unassembled WGS sequence"/>
</dbReference>
<sequence length="88" mass="10234">MRTGTGYHHLIDIHILFFQLNNDIFFRVIRLIHALLIAKVSHTNTMSTIGKVQLKFSAGIRGCTIQGFRHADIRTRNWFITFIHDLTL</sequence>
<dbReference type="EMBL" id="JNHK01000068">
    <property type="protein sequence ID" value="KDS38614.1"/>
    <property type="molecule type" value="Genomic_DNA"/>
</dbReference>
<evidence type="ECO:0000313" key="2">
    <source>
        <dbReference type="Proteomes" id="UP000027850"/>
    </source>
</evidence>
<comment type="caution">
    <text evidence="1">The sequence shown here is derived from an EMBL/GenBank/DDBJ whole genome shotgun (WGS) entry which is preliminary data.</text>
</comment>